<keyword evidence="3" id="KW-1185">Reference proteome</keyword>
<evidence type="ECO:0000259" key="1">
    <source>
        <dbReference type="Pfam" id="PF13456"/>
    </source>
</evidence>
<dbReference type="Gramene" id="ONI29252">
    <property type="protein sequence ID" value="ONI29252"/>
    <property type="gene ID" value="PRUPE_1G189700"/>
</dbReference>
<evidence type="ECO:0000313" key="3">
    <source>
        <dbReference type="Proteomes" id="UP000006882"/>
    </source>
</evidence>
<protein>
    <recommendedName>
        <fullName evidence="1">RNase H type-1 domain-containing protein</fullName>
    </recommendedName>
</protein>
<feature type="domain" description="RNase H type-1" evidence="1">
    <location>
        <begin position="15"/>
        <end position="52"/>
    </location>
</feature>
<dbReference type="InterPro" id="IPR012337">
    <property type="entry name" value="RNaseH-like_sf"/>
</dbReference>
<dbReference type="AlphaFoldDB" id="A0A251QZK2"/>
<sequence>MARPLIAGAFPIGYSSVLQAEALALKQALIWAQRPNLKRIEVEGDSKMLQSIVGDIQELLHQFHEVGIDHIYHKANTVAYELSKKGHTVDASCIWFGNFPTHV</sequence>
<dbReference type="InterPro" id="IPR053151">
    <property type="entry name" value="RNase_H-like"/>
</dbReference>
<accession>A0A251QZK2</accession>
<dbReference type="GO" id="GO:0003676">
    <property type="term" value="F:nucleic acid binding"/>
    <property type="evidence" value="ECO:0007669"/>
    <property type="project" value="InterPro"/>
</dbReference>
<dbReference type="EMBL" id="CM007651">
    <property type="protein sequence ID" value="ONI29252.1"/>
    <property type="molecule type" value="Genomic_DNA"/>
</dbReference>
<evidence type="ECO:0000313" key="2">
    <source>
        <dbReference type="EMBL" id="ONI29252.1"/>
    </source>
</evidence>
<dbReference type="SUPFAM" id="SSF53098">
    <property type="entry name" value="Ribonuclease H-like"/>
    <property type="match status" value="1"/>
</dbReference>
<dbReference type="CDD" id="cd06222">
    <property type="entry name" value="RNase_H_like"/>
    <property type="match status" value="1"/>
</dbReference>
<proteinExistence type="predicted"/>
<organism evidence="2 3">
    <name type="scientific">Prunus persica</name>
    <name type="common">Peach</name>
    <name type="synonym">Amygdalus persica</name>
    <dbReference type="NCBI Taxonomy" id="3760"/>
    <lineage>
        <taxon>Eukaryota</taxon>
        <taxon>Viridiplantae</taxon>
        <taxon>Streptophyta</taxon>
        <taxon>Embryophyta</taxon>
        <taxon>Tracheophyta</taxon>
        <taxon>Spermatophyta</taxon>
        <taxon>Magnoliopsida</taxon>
        <taxon>eudicotyledons</taxon>
        <taxon>Gunneridae</taxon>
        <taxon>Pentapetalae</taxon>
        <taxon>rosids</taxon>
        <taxon>fabids</taxon>
        <taxon>Rosales</taxon>
        <taxon>Rosaceae</taxon>
        <taxon>Amygdaloideae</taxon>
        <taxon>Amygdaleae</taxon>
        <taxon>Prunus</taxon>
    </lineage>
</organism>
<dbReference type="Pfam" id="PF13456">
    <property type="entry name" value="RVT_3"/>
    <property type="match status" value="1"/>
</dbReference>
<reference evidence="2 3" key="1">
    <citation type="journal article" date="2013" name="Nat. Genet.">
        <title>The high-quality draft genome of peach (Prunus persica) identifies unique patterns of genetic diversity, domestication and genome evolution.</title>
        <authorList>
            <consortium name="International Peach Genome Initiative"/>
            <person name="Verde I."/>
            <person name="Abbott A.G."/>
            <person name="Scalabrin S."/>
            <person name="Jung S."/>
            <person name="Shu S."/>
            <person name="Marroni F."/>
            <person name="Zhebentyayeva T."/>
            <person name="Dettori M.T."/>
            <person name="Grimwood J."/>
            <person name="Cattonaro F."/>
            <person name="Zuccolo A."/>
            <person name="Rossini L."/>
            <person name="Jenkins J."/>
            <person name="Vendramin E."/>
            <person name="Meisel L.A."/>
            <person name="Decroocq V."/>
            <person name="Sosinski B."/>
            <person name="Prochnik S."/>
            <person name="Mitros T."/>
            <person name="Policriti A."/>
            <person name="Cipriani G."/>
            <person name="Dondini L."/>
            <person name="Ficklin S."/>
            <person name="Goodstein D.M."/>
            <person name="Xuan P."/>
            <person name="Del Fabbro C."/>
            <person name="Aramini V."/>
            <person name="Copetti D."/>
            <person name="Gonzalez S."/>
            <person name="Horner D.S."/>
            <person name="Falchi R."/>
            <person name="Lucas S."/>
            <person name="Mica E."/>
            <person name="Maldonado J."/>
            <person name="Lazzari B."/>
            <person name="Bielenberg D."/>
            <person name="Pirona R."/>
            <person name="Miculan M."/>
            <person name="Barakat A."/>
            <person name="Testolin R."/>
            <person name="Stella A."/>
            <person name="Tartarini S."/>
            <person name="Tonutti P."/>
            <person name="Arus P."/>
            <person name="Orellana A."/>
            <person name="Wells C."/>
            <person name="Main D."/>
            <person name="Vizzotto G."/>
            <person name="Silva H."/>
            <person name="Salamini F."/>
            <person name="Schmutz J."/>
            <person name="Morgante M."/>
            <person name="Rokhsar D.S."/>
        </authorList>
    </citation>
    <scope>NUCLEOTIDE SEQUENCE [LARGE SCALE GENOMIC DNA]</scope>
    <source>
        <strain evidence="3">cv. Nemared</strain>
    </source>
</reference>
<dbReference type="GO" id="GO:0004523">
    <property type="term" value="F:RNA-DNA hybrid ribonuclease activity"/>
    <property type="evidence" value="ECO:0007669"/>
    <property type="project" value="InterPro"/>
</dbReference>
<dbReference type="InterPro" id="IPR002156">
    <property type="entry name" value="RNaseH_domain"/>
</dbReference>
<name>A0A251QZK2_PRUPE</name>
<dbReference type="Gene3D" id="3.30.420.10">
    <property type="entry name" value="Ribonuclease H-like superfamily/Ribonuclease H"/>
    <property type="match status" value="1"/>
</dbReference>
<dbReference type="PANTHER" id="PTHR47723:SF19">
    <property type="entry name" value="POLYNUCLEOTIDYL TRANSFERASE, RIBONUCLEASE H-LIKE SUPERFAMILY PROTEIN"/>
    <property type="match status" value="1"/>
</dbReference>
<dbReference type="InterPro" id="IPR044730">
    <property type="entry name" value="RNase_H-like_dom_plant"/>
</dbReference>
<dbReference type="PANTHER" id="PTHR47723">
    <property type="entry name" value="OS05G0353850 PROTEIN"/>
    <property type="match status" value="1"/>
</dbReference>
<dbReference type="Proteomes" id="UP000006882">
    <property type="component" value="Chromosome G1"/>
</dbReference>
<gene>
    <name evidence="2" type="ORF">PRUPE_1G189700</name>
</gene>
<dbReference type="InterPro" id="IPR036397">
    <property type="entry name" value="RNaseH_sf"/>
</dbReference>